<dbReference type="EMBL" id="CAIF01000058">
    <property type="protein sequence ID" value="CCH42945.1"/>
    <property type="molecule type" value="Genomic_DNA"/>
</dbReference>
<protein>
    <submittedName>
        <fullName evidence="2">Uncharacterized protein</fullName>
    </submittedName>
</protein>
<sequence>MDFSDEVGPESIWEDDNNFYQENETLVISIFHIDPMLERDEIKSNLQRVLTDIHNRFEPWLDHYIWNQEPVKFEMCEHDDVEYIYGKLVFGDYYNDEWLVTQILFELSKTYEDLYIHLSDNEGELILIEGADQLPEWIEPGNAKNRDWINHGRILIIPEEYYKDRGLKMKEALKFLDRAVYKCLKIAELDKVIISKLKQYPTKALEGQVELEITLPREYAGLLMKSNILNQAVIAHGKDIQGGNATENLTTTDLVDLKIRTTALAYLFTDFYAKSQNESQKLAGGKLVTISLQKYLNENPNIKLDYKPTDKEIQDFNLKGDVLQKELIRLMRIDKYVEPNIKFDDSNETENPENDDLVSKLETFFKDTNAGLDGVENKPQDFTKSTNFKIEELEPESEDSDEEDEEARKYLAQENIDIDEDDFFEFFAKEALKLSDEDLETFRNMKLDDEQNVTNDQDEEDYEPDSDEEELLKNFASGDATQSIQELLKSLQTEGGANGPAATLLQSLGMNITTEK</sequence>
<dbReference type="InterPro" id="IPR010770">
    <property type="entry name" value="Ecd"/>
</dbReference>
<evidence type="ECO:0000256" key="1">
    <source>
        <dbReference type="SAM" id="MobiDB-lite"/>
    </source>
</evidence>
<evidence type="ECO:0000313" key="3">
    <source>
        <dbReference type="Proteomes" id="UP000009328"/>
    </source>
</evidence>
<comment type="caution">
    <text evidence="2">The sequence shown here is derived from an EMBL/GenBank/DDBJ whole genome shotgun (WGS) entry which is preliminary data.</text>
</comment>
<organism evidence="2 3">
    <name type="scientific">Wickerhamomyces ciferrii (strain ATCC 14091 / BCRC 22168 / CBS 111 / JCM 3599 / NBRC 0793 / NRRL Y-1031 F-60-10)</name>
    <name type="common">Yeast</name>
    <name type="synonym">Pichia ciferrii</name>
    <dbReference type="NCBI Taxonomy" id="1206466"/>
    <lineage>
        <taxon>Eukaryota</taxon>
        <taxon>Fungi</taxon>
        <taxon>Dikarya</taxon>
        <taxon>Ascomycota</taxon>
        <taxon>Saccharomycotina</taxon>
        <taxon>Saccharomycetes</taxon>
        <taxon>Phaffomycetales</taxon>
        <taxon>Wickerhamomycetaceae</taxon>
        <taxon>Wickerhamomyces</taxon>
    </lineage>
</organism>
<gene>
    <name evidence="2" type="ORF">BN7_2491</name>
</gene>
<feature type="compositionally biased region" description="Acidic residues" evidence="1">
    <location>
        <begin position="456"/>
        <end position="468"/>
    </location>
</feature>
<dbReference type="PANTHER" id="PTHR13060:SF0">
    <property type="entry name" value="PROTEIN ECDYSONELESS HOMOLOG"/>
    <property type="match status" value="1"/>
</dbReference>
<evidence type="ECO:0000313" key="2">
    <source>
        <dbReference type="EMBL" id="CCH42945.1"/>
    </source>
</evidence>
<feature type="region of interest" description="Disordered" evidence="1">
    <location>
        <begin position="370"/>
        <end position="407"/>
    </location>
</feature>
<dbReference type="Proteomes" id="UP000009328">
    <property type="component" value="Unassembled WGS sequence"/>
</dbReference>
<reference evidence="2 3" key="1">
    <citation type="journal article" date="2012" name="Eukaryot. Cell">
        <title>Draft genome sequence of Wickerhamomyces ciferrii NRRL Y-1031 F-60-10.</title>
        <authorList>
            <person name="Schneider J."/>
            <person name="Andrea H."/>
            <person name="Blom J."/>
            <person name="Jaenicke S."/>
            <person name="Ruckert C."/>
            <person name="Schorsch C."/>
            <person name="Szczepanowski R."/>
            <person name="Farwick M."/>
            <person name="Goesmann A."/>
            <person name="Puhler A."/>
            <person name="Schaffer S."/>
            <person name="Tauch A."/>
            <person name="Kohler T."/>
            <person name="Brinkrolf K."/>
        </authorList>
    </citation>
    <scope>NUCLEOTIDE SEQUENCE [LARGE SCALE GENOMIC DNA]</scope>
    <source>
        <strain evidence="3">ATCC 14091 / BCRC 22168 / CBS 111 / JCM 3599 / NBRC 0793 / NRRL Y-1031 F-60-10</strain>
    </source>
</reference>
<accession>K0KCW4</accession>
<feature type="region of interest" description="Disordered" evidence="1">
    <location>
        <begin position="445"/>
        <end position="468"/>
    </location>
</feature>
<dbReference type="PANTHER" id="PTHR13060">
    <property type="entry name" value="SGT1 PROTEIN HSGT1 SUPPRESSOR OF GCR2"/>
    <property type="match status" value="1"/>
</dbReference>
<dbReference type="AlphaFoldDB" id="K0KCW4"/>
<dbReference type="HOGENOM" id="CLU_040069_0_0_1"/>
<dbReference type="GO" id="GO:0005634">
    <property type="term" value="C:nucleus"/>
    <property type="evidence" value="ECO:0007669"/>
    <property type="project" value="TreeGrafter"/>
</dbReference>
<dbReference type="Pfam" id="PF07093">
    <property type="entry name" value="SGT1"/>
    <property type="match status" value="1"/>
</dbReference>
<feature type="compositionally biased region" description="Acidic residues" evidence="1">
    <location>
        <begin position="393"/>
        <end position="405"/>
    </location>
</feature>
<dbReference type="STRING" id="1206466.K0KCW4"/>
<name>K0KCW4_WICCF</name>
<dbReference type="eggNOG" id="KOG2406">
    <property type="taxonomic scope" value="Eukaryota"/>
</dbReference>
<proteinExistence type="predicted"/>
<keyword evidence="3" id="KW-1185">Reference proteome</keyword>
<dbReference type="InParanoid" id="K0KCW4"/>